<feature type="compositionally biased region" description="Basic and acidic residues" evidence="1">
    <location>
        <begin position="142"/>
        <end position="171"/>
    </location>
</feature>
<dbReference type="Proteomes" id="UP000735302">
    <property type="component" value="Unassembled WGS sequence"/>
</dbReference>
<proteinExistence type="predicted"/>
<sequence>MNPLSQGMKLVRLAQQHVALETAVDMLDEALEPNDTTGWPSPSPLPEDEAETSFNDISITDLLPVTNLDNVSIDEQDTVSHVNSFNSYLSHKNNIFTNGNLITNTPMFSASVDCLPPSEAETILQTPNSSTTNALVDVSQDKTLREDIDTEDNHGVLEKRDHKDSDSQRDEDFPDFAKSNGQYHVGLEEDEAVCTPLADHEHLEHAQTRKDNSLPSSTGRALTEEVEELQDRATEVNEITPNENQSMPSPSQISQTPEASSSKKRKADQTKWKKNVNKSRRSNGDG</sequence>
<gene>
    <name evidence="2" type="ORF">PoB_000098700</name>
</gene>
<evidence type="ECO:0000256" key="1">
    <source>
        <dbReference type="SAM" id="MobiDB-lite"/>
    </source>
</evidence>
<evidence type="ECO:0000313" key="3">
    <source>
        <dbReference type="Proteomes" id="UP000735302"/>
    </source>
</evidence>
<feature type="compositionally biased region" description="Polar residues" evidence="1">
    <location>
        <begin position="237"/>
        <end position="260"/>
    </location>
</feature>
<reference evidence="2 3" key="1">
    <citation type="journal article" date="2021" name="Elife">
        <title>Chloroplast acquisition without the gene transfer in kleptoplastic sea slugs, Plakobranchus ocellatus.</title>
        <authorList>
            <person name="Maeda T."/>
            <person name="Takahashi S."/>
            <person name="Yoshida T."/>
            <person name="Shimamura S."/>
            <person name="Takaki Y."/>
            <person name="Nagai Y."/>
            <person name="Toyoda A."/>
            <person name="Suzuki Y."/>
            <person name="Arimoto A."/>
            <person name="Ishii H."/>
            <person name="Satoh N."/>
            <person name="Nishiyama T."/>
            <person name="Hasebe M."/>
            <person name="Maruyama T."/>
            <person name="Minagawa J."/>
            <person name="Obokata J."/>
            <person name="Shigenobu S."/>
        </authorList>
    </citation>
    <scope>NUCLEOTIDE SEQUENCE [LARGE SCALE GENOMIC DNA]</scope>
</reference>
<evidence type="ECO:0000313" key="2">
    <source>
        <dbReference type="EMBL" id="GFN74481.1"/>
    </source>
</evidence>
<dbReference type="AlphaFoldDB" id="A0AAV3XXA6"/>
<dbReference type="EMBL" id="BLXT01000126">
    <property type="protein sequence ID" value="GFN74481.1"/>
    <property type="molecule type" value="Genomic_DNA"/>
</dbReference>
<feature type="region of interest" description="Disordered" evidence="1">
    <location>
        <begin position="204"/>
        <end position="286"/>
    </location>
</feature>
<feature type="region of interest" description="Disordered" evidence="1">
    <location>
        <begin position="142"/>
        <end position="180"/>
    </location>
</feature>
<feature type="compositionally biased region" description="Basic residues" evidence="1">
    <location>
        <begin position="262"/>
        <end position="286"/>
    </location>
</feature>
<keyword evidence="3" id="KW-1185">Reference proteome</keyword>
<accession>A0AAV3XXA6</accession>
<name>A0AAV3XXA6_9GAST</name>
<comment type="caution">
    <text evidence="2">The sequence shown here is derived from an EMBL/GenBank/DDBJ whole genome shotgun (WGS) entry which is preliminary data.</text>
</comment>
<organism evidence="2 3">
    <name type="scientific">Plakobranchus ocellatus</name>
    <dbReference type="NCBI Taxonomy" id="259542"/>
    <lineage>
        <taxon>Eukaryota</taxon>
        <taxon>Metazoa</taxon>
        <taxon>Spiralia</taxon>
        <taxon>Lophotrochozoa</taxon>
        <taxon>Mollusca</taxon>
        <taxon>Gastropoda</taxon>
        <taxon>Heterobranchia</taxon>
        <taxon>Euthyneura</taxon>
        <taxon>Panpulmonata</taxon>
        <taxon>Sacoglossa</taxon>
        <taxon>Placobranchoidea</taxon>
        <taxon>Plakobranchidae</taxon>
        <taxon>Plakobranchus</taxon>
    </lineage>
</organism>
<protein>
    <submittedName>
        <fullName evidence="2">Uncharacterized protein</fullName>
    </submittedName>
</protein>